<dbReference type="SUPFAM" id="SSF52374">
    <property type="entry name" value="Nucleotidylyl transferase"/>
    <property type="match status" value="1"/>
</dbReference>
<dbReference type="Gene3D" id="3.40.50.620">
    <property type="entry name" value="HUPs"/>
    <property type="match status" value="1"/>
</dbReference>
<keyword evidence="6" id="KW-0963">Cytoplasm</keyword>
<dbReference type="InterPro" id="IPR015803">
    <property type="entry name" value="Cys-tRNA-ligase"/>
</dbReference>
<evidence type="ECO:0000256" key="10">
    <source>
        <dbReference type="ARBA" id="ARBA00022833"/>
    </source>
</evidence>
<evidence type="ECO:0000256" key="1">
    <source>
        <dbReference type="ARBA" id="ARBA00001947"/>
    </source>
</evidence>
<dbReference type="FunFam" id="3.40.50.620:FF:000130">
    <property type="entry name" value="Cysteine--tRNA ligase"/>
    <property type="match status" value="1"/>
</dbReference>
<evidence type="ECO:0000256" key="7">
    <source>
        <dbReference type="ARBA" id="ARBA00022598"/>
    </source>
</evidence>
<dbReference type="EC" id="6.1.1.16" evidence="4 14"/>
<evidence type="ECO:0000256" key="12">
    <source>
        <dbReference type="ARBA" id="ARBA00022917"/>
    </source>
</evidence>
<name>A0A497EY71_9CREN</name>
<comment type="caution">
    <text evidence="16">The sequence shown here is derived from an EMBL/GenBank/DDBJ whole genome shotgun (WGS) entry which is preliminary data.</text>
</comment>
<dbReference type="Proteomes" id="UP000268446">
    <property type="component" value="Unassembled WGS sequence"/>
</dbReference>
<dbReference type="AlphaFoldDB" id="A0A497EY71"/>
<keyword evidence="10" id="KW-0862">Zinc</keyword>
<evidence type="ECO:0000256" key="4">
    <source>
        <dbReference type="ARBA" id="ARBA00012832"/>
    </source>
</evidence>
<evidence type="ECO:0000256" key="8">
    <source>
        <dbReference type="ARBA" id="ARBA00022723"/>
    </source>
</evidence>
<evidence type="ECO:0000259" key="15">
    <source>
        <dbReference type="Pfam" id="PF01406"/>
    </source>
</evidence>
<feature type="non-terminal residue" evidence="16">
    <location>
        <position position="329"/>
    </location>
</feature>
<protein>
    <recommendedName>
        <fullName evidence="5 14">Cysteine--tRNA ligase</fullName>
        <ecNumber evidence="4 14">6.1.1.16</ecNumber>
    </recommendedName>
</protein>
<evidence type="ECO:0000256" key="6">
    <source>
        <dbReference type="ARBA" id="ARBA00022490"/>
    </source>
</evidence>
<evidence type="ECO:0000313" key="17">
    <source>
        <dbReference type="Proteomes" id="UP000268446"/>
    </source>
</evidence>
<comment type="cofactor">
    <cofactor evidence="1">
        <name>Zn(2+)</name>
        <dbReference type="ChEBI" id="CHEBI:29105"/>
    </cofactor>
</comment>
<keyword evidence="8" id="KW-0479">Metal-binding</keyword>
<reference evidence="16 17" key="1">
    <citation type="submission" date="2018-06" db="EMBL/GenBank/DDBJ databases">
        <title>Extensive metabolic versatility and redundancy in microbially diverse, dynamic hydrothermal sediments.</title>
        <authorList>
            <person name="Dombrowski N."/>
            <person name="Teske A."/>
            <person name="Baker B.J."/>
        </authorList>
    </citation>
    <scope>NUCLEOTIDE SEQUENCE [LARGE SCALE GENOMIC DNA]</scope>
    <source>
        <strain evidence="16">B29_G17</strain>
    </source>
</reference>
<evidence type="ECO:0000256" key="3">
    <source>
        <dbReference type="ARBA" id="ARBA00005594"/>
    </source>
</evidence>
<evidence type="ECO:0000313" key="16">
    <source>
        <dbReference type="EMBL" id="RLE52333.1"/>
    </source>
</evidence>
<keyword evidence="12" id="KW-0648">Protein biosynthesis</keyword>
<evidence type="ECO:0000256" key="5">
    <source>
        <dbReference type="ARBA" id="ARBA00014738"/>
    </source>
</evidence>
<evidence type="ECO:0000256" key="13">
    <source>
        <dbReference type="ARBA" id="ARBA00023146"/>
    </source>
</evidence>
<accession>A0A497EY71</accession>
<evidence type="ECO:0000256" key="2">
    <source>
        <dbReference type="ARBA" id="ARBA00004496"/>
    </source>
</evidence>
<dbReference type="InterPro" id="IPR024909">
    <property type="entry name" value="Cys-tRNA/MSH_ligase"/>
</dbReference>
<dbReference type="NCBIfam" id="TIGR00435">
    <property type="entry name" value="cysS"/>
    <property type="match status" value="1"/>
</dbReference>
<keyword evidence="13" id="KW-0030">Aminoacyl-tRNA synthetase</keyword>
<dbReference type="HAMAP" id="MF_00041">
    <property type="entry name" value="Cys_tRNA_synth"/>
    <property type="match status" value="1"/>
</dbReference>
<dbReference type="InterPro" id="IPR032678">
    <property type="entry name" value="tRNA-synt_1_cat_dom"/>
</dbReference>
<dbReference type="GO" id="GO:0046872">
    <property type="term" value="F:metal ion binding"/>
    <property type="evidence" value="ECO:0007669"/>
    <property type="project" value="UniProtKB-KW"/>
</dbReference>
<dbReference type="GO" id="GO:0006423">
    <property type="term" value="P:cysteinyl-tRNA aminoacylation"/>
    <property type="evidence" value="ECO:0007669"/>
    <property type="project" value="UniProtKB-UniRule"/>
</dbReference>
<evidence type="ECO:0000256" key="11">
    <source>
        <dbReference type="ARBA" id="ARBA00022840"/>
    </source>
</evidence>
<organism evidence="16 17">
    <name type="scientific">Thermoproteota archaeon</name>
    <dbReference type="NCBI Taxonomy" id="2056631"/>
    <lineage>
        <taxon>Archaea</taxon>
        <taxon>Thermoproteota</taxon>
    </lineage>
</organism>
<sequence length="329" mass="37862">MVLQVYNTLTRKKEIFKPLDPNIVKIYVCGPTVYDKTHIGHARTYVTFDVIRRYLEFKGFNVFYVVNITDIEDKIIAKSLKTGKSWKEVADEYTADFFKAVDALNIKRAHIYPRVSEHIEDIIHFIEKLIEKGHAYEAEGNVYFDVDSFSDYGKLSNISRDQLKPQEEGPGKKNPYDFALWKKAKPGEPYWQSPWGPGRPGWHIECSVMSSKYLGAQFDIHGGGQDLIFPHHENEIAQSEAYFGVNPWVKYWLHTGMLIMGTEKMSKSIGNVITVEEILKSYKPMEVRFYLLSCHYRSQLAFSDEALKHAKAAYNKILNAISSLQSILS</sequence>
<proteinExistence type="inferred from homology"/>
<comment type="subcellular location">
    <subcellularLocation>
        <location evidence="2">Cytoplasm</location>
    </subcellularLocation>
</comment>
<dbReference type="PANTHER" id="PTHR10890:SF3">
    <property type="entry name" value="CYSTEINE--TRNA LIGASE, CYTOPLASMIC"/>
    <property type="match status" value="1"/>
</dbReference>
<dbReference type="PANTHER" id="PTHR10890">
    <property type="entry name" value="CYSTEINYL-TRNA SYNTHETASE"/>
    <property type="match status" value="1"/>
</dbReference>
<keyword evidence="7 16" id="KW-0436">Ligase</keyword>
<dbReference type="GO" id="GO:0005524">
    <property type="term" value="F:ATP binding"/>
    <property type="evidence" value="ECO:0007669"/>
    <property type="project" value="UniProtKB-KW"/>
</dbReference>
<feature type="domain" description="tRNA synthetases class I catalytic" evidence="15">
    <location>
        <begin position="16"/>
        <end position="311"/>
    </location>
</feature>
<dbReference type="EMBL" id="QMQZ01000003">
    <property type="protein sequence ID" value="RLE52333.1"/>
    <property type="molecule type" value="Genomic_DNA"/>
</dbReference>
<gene>
    <name evidence="16" type="ORF">DRJ20_00315</name>
</gene>
<comment type="similarity">
    <text evidence="3">Belongs to the class-I aminoacyl-tRNA synthetase family.</text>
</comment>
<evidence type="ECO:0000256" key="14">
    <source>
        <dbReference type="NCBIfam" id="TIGR00435"/>
    </source>
</evidence>
<keyword evidence="11" id="KW-0067">ATP-binding</keyword>
<dbReference type="CDD" id="cd00672">
    <property type="entry name" value="CysRS_core"/>
    <property type="match status" value="1"/>
</dbReference>
<dbReference type="PRINTS" id="PR00983">
    <property type="entry name" value="TRNASYNTHCYS"/>
</dbReference>
<keyword evidence="9" id="KW-0547">Nucleotide-binding</keyword>
<dbReference type="GO" id="GO:0004817">
    <property type="term" value="F:cysteine-tRNA ligase activity"/>
    <property type="evidence" value="ECO:0007669"/>
    <property type="project" value="UniProtKB-UniRule"/>
</dbReference>
<evidence type="ECO:0000256" key="9">
    <source>
        <dbReference type="ARBA" id="ARBA00022741"/>
    </source>
</evidence>
<dbReference type="InterPro" id="IPR014729">
    <property type="entry name" value="Rossmann-like_a/b/a_fold"/>
</dbReference>
<dbReference type="GO" id="GO:0005737">
    <property type="term" value="C:cytoplasm"/>
    <property type="evidence" value="ECO:0007669"/>
    <property type="project" value="UniProtKB-SubCell"/>
</dbReference>
<dbReference type="Pfam" id="PF01406">
    <property type="entry name" value="tRNA-synt_1e"/>
    <property type="match status" value="1"/>
</dbReference>